<evidence type="ECO:0000313" key="3">
    <source>
        <dbReference type="Proteomes" id="UP001056132"/>
    </source>
</evidence>
<dbReference type="EMBL" id="CP097330">
    <property type="protein sequence ID" value="URF04504.1"/>
    <property type="molecule type" value="Genomic_DNA"/>
</dbReference>
<proteinExistence type="predicted"/>
<evidence type="ECO:0000259" key="1">
    <source>
        <dbReference type="Pfam" id="PF18431"/>
    </source>
</evidence>
<gene>
    <name evidence="2" type="ORF">M5D45_01185</name>
</gene>
<dbReference type="Pfam" id="PF18431">
    <property type="entry name" value="RNAse_A_bac"/>
    <property type="match status" value="1"/>
</dbReference>
<dbReference type="CDD" id="cd20684">
    <property type="entry name" value="CdiA-CT_Yk_RNaseA-like"/>
    <property type="match status" value="1"/>
</dbReference>
<sequence length="276" mass="29337">MAQLDEMEGVRVVLSAPQLAAVLAHRSISPAETMSNRLWGGLDIVGGVLEMVGAGVLCIAPEPTGVTKAGCIAFGMHGADTAWRGMRQAWTGRDTATLTQRGAAKLAHTMWAPPDMANNIGLSLDIGVGFGLAGMLKAARVASITLGRINLMQHEAKTAGGLGGHTILKHIGQTEAQLRARLVRESKRGRVSTFTNLHTAEWAISDVMRREQNRIAGWAATGKGRLVLTSSLGKPVGKVLFRNSGKMHDATSVTVVLEPVSYNDMPFYIVTAYTGL</sequence>
<evidence type="ECO:0000313" key="2">
    <source>
        <dbReference type="EMBL" id="URF04504.1"/>
    </source>
</evidence>
<dbReference type="InterPro" id="IPR041436">
    <property type="entry name" value="RNAse_A_bac"/>
</dbReference>
<dbReference type="Proteomes" id="UP001056132">
    <property type="component" value="Chromosome 1"/>
</dbReference>
<accession>A0AAE9HZ95</accession>
<dbReference type="KEGG" id="ccam:M5D45_01185"/>
<reference evidence="2" key="2">
    <citation type="submission" date="2022-05" db="EMBL/GenBank/DDBJ databases">
        <authorList>
            <person name="Kunte H.-J."/>
        </authorList>
    </citation>
    <scope>NUCLEOTIDE SEQUENCE</scope>
    <source>
        <strain evidence="2">G5</strain>
    </source>
</reference>
<protein>
    <recommendedName>
        <fullName evidence="1">Bacterial CdiA-CT RNAse A domain-containing protein</fullName>
    </recommendedName>
</protein>
<organism evidence="2 3">
    <name type="scientific">Cupriavidus campinensis</name>
    <dbReference type="NCBI Taxonomy" id="151783"/>
    <lineage>
        <taxon>Bacteria</taxon>
        <taxon>Pseudomonadati</taxon>
        <taxon>Pseudomonadota</taxon>
        <taxon>Betaproteobacteria</taxon>
        <taxon>Burkholderiales</taxon>
        <taxon>Burkholderiaceae</taxon>
        <taxon>Cupriavidus</taxon>
    </lineage>
</organism>
<dbReference type="RefSeq" id="WP_250025013.1">
    <property type="nucleotide sequence ID" value="NZ_CP097330.1"/>
</dbReference>
<reference evidence="2" key="1">
    <citation type="journal article" date="2022" name="Microbiol. Resour. Announc.">
        <title>Genome Sequence of Cupriavidus campinensis Strain G5, a Member of a Bacterial Consortium Capable of Polyethylene Degradation.</title>
        <authorList>
            <person name="Schneider B."/>
            <person name="Pfeiffer F."/>
            <person name="Dyall-Smith M."/>
            <person name="Kunte H.J."/>
        </authorList>
    </citation>
    <scope>NUCLEOTIDE SEQUENCE</scope>
    <source>
        <strain evidence="2">G5</strain>
    </source>
</reference>
<name>A0AAE9HZ95_9BURK</name>
<feature type="domain" description="Bacterial CdiA-CT RNAse A" evidence="1">
    <location>
        <begin position="164"/>
        <end position="273"/>
    </location>
</feature>
<dbReference type="AlphaFoldDB" id="A0AAE9HZ95"/>